<evidence type="ECO:0000256" key="2">
    <source>
        <dbReference type="SAM" id="Phobius"/>
    </source>
</evidence>
<name>A0A5C4MNK6_9ACTN</name>
<dbReference type="Proteomes" id="UP000306740">
    <property type="component" value="Unassembled WGS sequence"/>
</dbReference>
<gene>
    <name evidence="4" type="ORF">FHE65_14070</name>
    <name evidence="3" type="ORF">FHE65_22195</name>
</gene>
<keyword evidence="2" id="KW-1133">Transmembrane helix</keyword>
<feature type="compositionally biased region" description="Low complexity" evidence="1">
    <location>
        <begin position="51"/>
        <end position="61"/>
    </location>
</feature>
<feature type="region of interest" description="Disordered" evidence="1">
    <location>
        <begin position="45"/>
        <end position="80"/>
    </location>
</feature>
<evidence type="ECO:0000313" key="5">
    <source>
        <dbReference type="Proteomes" id="UP000306740"/>
    </source>
</evidence>
<feature type="transmembrane region" description="Helical" evidence="2">
    <location>
        <begin position="12"/>
        <end position="34"/>
    </location>
</feature>
<evidence type="ECO:0000313" key="4">
    <source>
        <dbReference type="EMBL" id="TNC45981.1"/>
    </source>
</evidence>
<dbReference type="EMBL" id="VDFR01000063">
    <property type="protein sequence ID" value="TNC45981.1"/>
    <property type="molecule type" value="Genomic_DNA"/>
</dbReference>
<reference evidence="4 5" key="1">
    <citation type="submission" date="2019-05" db="EMBL/GenBank/DDBJ databases">
        <title>Mumia sp. nov., isolated from the intestinal contents of plateau pika (Ochotona curzoniae) in the Qinghai-Tibet plateau of China.</title>
        <authorList>
            <person name="Tian Z."/>
        </authorList>
    </citation>
    <scope>NUCLEOTIDE SEQUENCE [LARGE SCALE GENOMIC DNA]</scope>
    <source>
        <strain evidence="5">527</strain>
        <strain evidence="4">Z527</strain>
    </source>
</reference>
<keyword evidence="2" id="KW-0812">Transmembrane</keyword>
<proteinExistence type="predicted"/>
<sequence>MTPDTVLLAHHPLLFAVPAFVPAIAITVVVLVIARRDRVAEARELAAGASTAPQDTAPQDTAPDDTAPDSTPTTLQEDDR</sequence>
<protein>
    <submittedName>
        <fullName evidence="4">Uncharacterized protein</fullName>
    </submittedName>
</protein>
<evidence type="ECO:0000256" key="1">
    <source>
        <dbReference type="SAM" id="MobiDB-lite"/>
    </source>
</evidence>
<keyword evidence="2" id="KW-0472">Membrane</keyword>
<evidence type="ECO:0000313" key="3">
    <source>
        <dbReference type="EMBL" id="TNC41747.1"/>
    </source>
</evidence>
<accession>A0A5C4MNK6</accession>
<comment type="caution">
    <text evidence="4">The sequence shown here is derived from an EMBL/GenBank/DDBJ whole genome shotgun (WGS) entry which is preliminary data.</text>
</comment>
<dbReference type="RefSeq" id="WP_139084851.1">
    <property type="nucleotide sequence ID" value="NZ_VDFR01000063.1"/>
</dbReference>
<dbReference type="EMBL" id="VDFR01000104">
    <property type="protein sequence ID" value="TNC41747.1"/>
    <property type="molecule type" value="Genomic_DNA"/>
</dbReference>
<organism evidence="4 5">
    <name type="scientific">Mumia zhuanghuii</name>
    <dbReference type="NCBI Taxonomy" id="2585211"/>
    <lineage>
        <taxon>Bacteria</taxon>
        <taxon>Bacillati</taxon>
        <taxon>Actinomycetota</taxon>
        <taxon>Actinomycetes</taxon>
        <taxon>Propionibacteriales</taxon>
        <taxon>Nocardioidaceae</taxon>
        <taxon>Mumia</taxon>
    </lineage>
</organism>
<dbReference type="AlphaFoldDB" id="A0A5C4MNK6"/>